<evidence type="ECO:0000313" key="1">
    <source>
        <dbReference type="EMBL" id="GAA4616281.1"/>
    </source>
</evidence>
<dbReference type="EMBL" id="BAABHJ010000032">
    <property type="protein sequence ID" value="GAA4616281.1"/>
    <property type="molecule type" value="Genomic_DNA"/>
</dbReference>
<protein>
    <submittedName>
        <fullName evidence="1">Vms1/Ankzf1 family peptidyl-tRNA hydrolase</fullName>
    </submittedName>
</protein>
<organism evidence="1 2">
    <name type="scientific">Actinoallomurus liliacearum</name>
    <dbReference type="NCBI Taxonomy" id="1080073"/>
    <lineage>
        <taxon>Bacteria</taxon>
        <taxon>Bacillati</taxon>
        <taxon>Actinomycetota</taxon>
        <taxon>Actinomycetes</taxon>
        <taxon>Streptosporangiales</taxon>
        <taxon>Thermomonosporaceae</taxon>
        <taxon>Actinoallomurus</taxon>
    </lineage>
</organism>
<gene>
    <name evidence="1" type="ORF">GCM10023195_72320</name>
</gene>
<dbReference type="Proteomes" id="UP001500212">
    <property type="component" value="Unassembled WGS sequence"/>
</dbReference>
<proteinExistence type="predicted"/>
<accession>A0ABP8TWU3</accession>
<keyword evidence="1" id="KW-0378">Hydrolase</keyword>
<reference evidence="2" key="1">
    <citation type="journal article" date="2019" name="Int. J. Syst. Evol. Microbiol.">
        <title>The Global Catalogue of Microorganisms (GCM) 10K type strain sequencing project: providing services to taxonomists for standard genome sequencing and annotation.</title>
        <authorList>
            <consortium name="The Broad Institute Genomics Platform"/>
            <consortium name="The Broad Institute Genome Sequencing Center for Infectious Disease"/>
            <person name="Wu L."/>
            <person name="Ma J."/>
        </authorList>
    </citation>
    <scope>NUCLEOTIDE SEQUENCE [LARGE SCALE GENOMIC DNA]</scope>
    <source>
        <strain evidence="2">JCM 17938</strain>
    </source>
</reference>
<dbReference type="InterPro" id="IPR040701">
    <property type="entry name" value="Bact_RF_family2"/>
</dbReference>
<name>A0ABP8TWU3_9ACTN</name>
<comment type="caution">
    <text evidence="1">The sequence shown here is derived from an EMBL/GenBank/DDBJ whole genome shotgun (WGS) entry which is preliminary data.</text>
</comment>
<keyword evidence="2" id="KW-1185">Reference proteome</keyword>
<evidence type="ECO:0000313" key="2">
    <source>
        <dbReference type="Proteomes" id="UP001500212"/>
    </source>
</evidence>
<dbReference type="RefSeq" id="WP_345364593.1">
    <property type="nucleotide sequence ID" value="NZ_BAABHJ010000032.1"/>
</dbReference>
<sequence length="362" mass="39356">MDVSFLKSLYDSSGPFASVYLDIRRITEDAPKAIELRRKARQRELVDQGAPATMIEAMVRLVDEENTRRESGTLAMFAADGEVVHHEVLPGAPRVELAKYAPLPHVKPLLAQRGEPMAYLSATVDRLGGELTCVSRDGHRRVITVKPEEDFPVRKVKAGDMFRQDKQQRAAEEVWRTNAKKVAHEIAVAVDDCGAELVVLAGDIRARKAVQGELPEAVLARLVDAGGVGPSLDEEIAQAVEHKREEHLAALLGQFDEQLTKGRRAVDGLEAVTDALRKGQVATLFLEDRPDSPATLWTGPHPTDVGTSADLLRELGVADPVEDRADAALIRALAGTDGDLQLLPPESLRADSGVGALLRYVD</sequence>
<dbReference type="Pfam" id="PF18844">
    <property type="entry name" value="baeRF_family2"/>
    <property type="match status" value="1"/>
</dbReference>
<dbReference type="GO" id="GO:0016787">
    <property type="term" value="F:hydrolase activity"/>
    <property type="evidence" value="ECO:0007669"/>
    <property type="project" value="UniProtKB-KW"/>
</dbReference>